<feature type="signal peptide" evidence="1">
    <location>
        <begin position="1"/>
        <end position="28"/>
    </location>
</feature>
<evidence type="ECO:0008006" key="4">
    <source>
        <dbReference type="Google" id="ProtNLM"/>
    </source>
</evidence>
<gene>
    <name evidence="2" type="ORF">SKTS_00120</name>
</gene>
<reference evidence="3" key="1">
    <citation type="submission" date="2020-03" db="EMBL/GenBank/DDBJ databases">
        <title>Complete genome sequence of sulfur-oxidizing bacterium skT11.</title>
        <authorList>
            <person name="Kanda M."/>
            <person name="Kojima H."/>
            <person name="Fukui M."/>
        </authorList>
    </citation>
    <scope>NUCLEOTIDE SEQUENCE [LARGE SCALE GENOMIC DNA]</scope>
    <source>
        <strain evidence="3">skT11</strain>
    </source>
</reference>
<dbReference type="InterPro" id="IPR025500">
    <property type="entry name" value="DUF4390"/>
</dbReference>
<proteinExistence type="predicted"/>
<evidence type="ECO:0000256" key="1">
    <source>
        <dbReference type="SAM" id="SignalP"/>
    </source>
</evidence>
<evidence type="ECO:0000313" key="3">
    <source>
        <dbReference type="Proteomes" id="UP000502260"/>
    </source>
</evidence>
<sequence>MAFITPFSPNFRVFVAALLLAFAAGVHAESGIQVKAAELDLEEEVYQLKADFEVNFSQAVEDALNKGVPLNFTVEFELNRPRWYWLDESIASAQQQIRISYHALTKQYRLQVHEQQQKSFATLAELKTELGHIQEWKVVERAQLRKRYSYEARLRMKLDLSQLPKPLQVNALTSKDWNMESDWYRWTLTP</sequence>
<feature type="chain" id="PRO_5026013872" description="DUF4390 domain-containing protein" evidence="1">
    <location>
        <begin position="29"/>
        <end position="190"/>
    </location>
</feature>
<evidence type="ECO:0000313" key="2">
    <source>
        <dbReference type="EMBL" id="BCB25126.1"/>
    </source>
</evidence>
<keyword evidence="1" id="KW-0732">Signal</keyword>
<dbReference type="EMBL" id="AP022853">
    <property type="protein sequence ID" value="BCB25126.1"/>
    <property type="molecule type" value="Genomic_DNA"/>
</dbReference>
<dbReference type="KEGG" id="slac:SKTS_00120"/>
<dbReference type="AlphaFoldDB" id="A0A6F8V7Y7"/>
<dbReference type="Pfam" id="PF14334">
    <property type="entry name" value="DUF4390"/>
    <property type="match status" value="1"/>
</dbReference>
<dbReference type="Proteomes" id="UP000502260">
    <property type="component" value="Chromosome"/>
</dbReference>
<keyword evidence="3" id="KW-1185">Reference proteome</keyword>
<protein>
    <recommendedName>
        <fullName evidence="4">DUF4390 domain-containing protein</fullName>
    </recommendedName>
</protein>
<name>A0A6F8V7Y7_9PROT</name>
<organism evidence="2 3">
    <name type="scientific">Sulfurimicrobium lacus</name>
    <dbReference type="NCBI Taxonomy" id="2715678"/>
    <lineage>
        <taxon>Bacteria</taxon>
        <taxon>Pseudomonadati</taxon>
        <taxon>Pseudomonadota</taxon>
        <taxon>Betaproteobacteria</taxon>
        <taxon>Nitrosomonadales</taxon>
        <taxon>Sulfuricellaceae</taxon>
        <taxon>Sulfurimicrobium</taxon>
    </lineage>
</organism>
<accession>A0A6F8V7Y7</accession>